<dbReference type="EMBL" id="JAUHHV010000004">
    <property type="protein sequence ID" value="KAK1426963.1"/>
    <property type="molecule type" value="Genomic_DNA"/>
</dbReference>
<dbReference type="AlphaFoldDB" id="A0AAD8NYS7"/>
<comment type="caution">
    <text evidence="2">The sequence shown here is derived from an EMBL/GenBank/DDBJ whole genome shotgun (WGS) entry which is preliminary data.</text>
</comment>
<organism evidence="2 3">
    <name type="scientific">Tagetes erecta</name>
    <name type="common">African marigold</name>
    <dbReference type="NCBI Taxonomy" id="13708"/>
    <lineage>
        <taxon>Eukaryota</taxon>
        <taxon>Viridiplantae</taxon>
        <taxon>Streptophyta</taxon>
        <taxon>Embryophyta</taxon>
        <taxon>Tracheophyta</taxon>
        <taxon>Spermatophyta</taxon>
        <taxon>Magnoliopsida</taxon>
        <taxon>eudicotyledons</taxon>
        <taxon>Gunneridae</taxon>
        <taxon>Pentapetalae</taxon>
        <taxon>asterids</taxon>
        <taxon>campanulids</taxon>
        <taxon>Asterales</taxon>
        <taxon>Asteraceae</taxon>
        <taxon>Asteroideae</taxon>
        <taxon>Heliantheae alliance</taxon>
        <taxon>Tageteae</taxon>
        <taxon>Tagetes</taxon>
    </lineage>
</organism>
<evidence type="ECO:0000256" key="1">
    <source>
        <dbReference type="SAM" id="MobiDB-lite"/>
    </source>
</evidence>
<accession>A0AAD8NYS7</accession>
<name>A0AAD8NYS7_TARER</name>
<sequence length="178" mass="19198">MHNPSSPPPPPSMDSIDESLTSIWEWSQFLDLNIDDHLPLPTQQTDDSPLLPTSHDLYPIDNPHLPHSFPVPDSFPVDSSSNTNPRVRKRDPCLACSNFLAGQIPCACPELNSQMATEEEDVALGKKKTRMVIARPTSSLCQVVASGMGCSRWNKSEERVSGGGGGGGGGFDGGKDRE</sequence>
<protein>
    <submittedName>
        <fullName evidence="2">Uncharacterized protein</fullName>
    </submittedName>
</protein>
<proteinExistence type="predicted"/>
<reference evidence="2" key="1">
    <citation type="journal article" date="2023" name="bioRxiv">
        <title>Improved chromosome-level genome assembly for marigold (Tagetes erecta).</title>
        <authorList>
            <person name="Jiang F."/>
            <person name="Yuan L."/>
            <person name="Wang S."/>
            <person name="Wang H."/>
            <person name="Xu D."/>
            <person name="Wang A."/>
            <person name="Fan W."/>
        </authorList>
    </citation>
    <scope>NUCLEOTIDE SEQUENCE</scope>
    <source>
        <strain evidence="2">WSJ</strain>
        <tissue evidence="2">Leaf</tissue>
    </source>
</reference>
<evidence type="ECO:0000313" key="2">
    <source>
        <dbReference type="EMBL" id="KAK1426963.1"/>
    </source>
</evidence>
<gene>
    <name evidence="2" type="ORF">QVD17_15645</name>
</gene>
<evidence type="ECO:0000313" key="3">
    <source>
        <dbReference type="Proteomes" id="UP001229421"/>
    </source>
</evidence>
<keyword evidence="3" id="KW-1185">Reference proteome</keyword>
<dbReference type="Proteomes" id="UP001229421">
    <property type="component" value="Unassembled WGS sequence"/>
</dbReference>
<feature type="region of interest" description="Disordered" evidence="1">
    <location>
        <begin position="154"/>
        <end position="178"/>
    </location>
</feature>
<feature type="compositionally biased region" description="Gly residues" evidence="1">
    <location>
        <begin position="161"/>
        <end position="172"/>
    </location>
</feature>